<comment type="caution">
    <text evidence="1">The sequence shown here is derived from an EMBL/GenBank/DDBJ whole genome shotgun (WGS) entry which is preliminary data.</text>
</comment>
<dbReference type="AlphaFoldDB" id="A0A645JFU2"/>
<proteinExistence type="predicted"/>
<protein>
    <submittedName>
        <fullName evidence="1">Uncharacterized protein</fullName>
    </submittedName>
</protein>
<accession>A0A645JFU2</accession>
<organism evidence="1">
    <name type="scientific">bioreactor metagenome</name>
    <dbReference type="NCBI Taxonomy" id="1076179"/>
    <lineage>
        <taxon>unclassified sequences</taxon>
        <taxon>metagenomes</taxon>
        <taxon>ecological metagenomes</taxon>
    </lineage>
</organism>
<gene>
    <name evidence="1" type="ORF">SDC9_209277</name>
</gene>
<reference evidence="1" key="1">
    <citation type="submission" date="2019-08" db="EMBL/GenBank/DDBJ databases">
        <authorList>
            <person name="Kucharzyk K."/>
            <person name="Murdoch R.W."/>
            <person name="Higgins S."/>
            <person name="Loffler F."/>
        </authorList>
    </citation>
    <scope>NUCLEOTIDE SEQUENCE</scope>
</reference>
<name>A0A645JFU2_9ZZZZ</name>
<dbReference type="EMBL" id="VSSQ01138280">
    <property type="protein sequence ID" value="MPN61539.1"/>
    <property type="molecule type" value="Genomic_DNA"/>
</dbReference>
<evidence type="ECO:0000313" key="1">
    <source>
        <dbReference type="EMBL" id="MPN61539.1"/>
    </source>
</evidence>
<sequence length="97" mass="10153">MEMTVILFLFLSDGNFHTAFIGIAVGVIACVGDGDLSGKSRCRHKVHIGQIGDRAVVIGGVGENHRIVITLCPVIGIQLSVGYVGQGKLHGRQSLAG</sequence>